<proteinExistence type="predicted"/>
<name>A0A1Y1QBL2_9GAMM</name>
<comment type="caution">
    <text evidence="2">The sequence shown here is derived from an EMBL/GenBank/DDBJ whole genome shotgun (WGS) entry which is preliminary data.</text>
</comment>
<evidence type="ECO:0000313" key="3">
    <source>
        <dbReference type="Proteomes" id="UP000192491"/>
    </source>
</evidence>
<evidence type="ECO:0000313" key="2">
    <source>
        <dbReference type="EMBL" id="OQX02126.1"/>
    </source>
</evidence>
<keyword evidence="1" id="KW-0472">Membrane</keyword>
<keyword evidence="1" id="KW-0812">Transmembrane</keyword>
<protein>
    <submittedName>
        <fullName evidence="2">Uncharacterized protein</fullName>
    </submittedName>
</protein>
<dbReference type="AlphaFoldDB" id="A0A1Y1QBL2"/>
<gene>
    <name evidence="2" type="ORF">BWK73_43730</name>
</gene>
<feature type="transmembrane region" description="Helical" evidence="1">
    <location>
        <begin position="88"/>
        <end position="111"/>
    </location>
</feature>
<sequence>MGKLGVQNYAGWQHTLFWLSWVSLLIPVYFIGRGVALVSSLLLSGYSDMLDWALFAIFGTALLEVLLIGVYTLTRFWRHQGYPFRRLLLWLTVGILIIPLAAVLGAIYAYVQLAV</sequence>
<keyword evidence="1" id="KW-1133">Transmembrane helix</keyword>
<organism evidence="2 3">
    <name type="scientific">Thiothrix lacustris</name>
    <dbReference type="NCBI Taxonomy" id="525917"/>
    <lineage>
        <taxon>Bacteria</taxon>
        <taxon>Pseudomonadati</taxon>
        <taxon>Pseudomonadota</taxon>
        <taxon>Gammaproteobacteria</taxon>
        <taxon>Thiotrichales</taxon>
        <taxon>Thiotrichaceae</taxon>
        <taxon>Thiothrix</taxon>
    </lineage>
</organism>
<feature type="transmembrane region" description="Helical" evidence="1">
    <location>
        <begin position="12"/>
        <end position="32"/>
    </location>
</feature>
<dbReference type="EMBL" id="MTEJ01000515">
    <property type="protein sequence ID" value="OQX02126.1"/>
    <property type="molecule type" value="Genomic_DNA"/>
</dbReference>
<evidence type="ECO:0000256" key="1">
    <source>
        <dbReference type="SAM" id="Phobius"/>
    </source>
</evidence>
<reference evidence="2 3" key="1">
    <citation type="submission" date="2017-01" db="EMBL/GenBank/DDBJ databases">
        <title>Novel large sulfur bacteria in the metagenomes of groundwater-fed chemosynthetic microbial mats in the Lake Huron basin.</title>
        <authorList>
            <person name="Sharrar A.M."/>
            <person name="Flood B.E."/>
            <person name="Bailey J.V."/>
            <person name="Jones D.S."/>
            <person name="Biddanda B."/>
            <person name="Ruberg S.A."/>
            <person name="Marcus D.N."/>
            <person name="Dick G.J."/>
        </authorList>
    </citation>
    <scope>NUCLEOTIDE SEQUENCE [LARGE SCALE GENOMIC DNA]</scope>
    <source>
        <strain evidence="2">A8</strain>
    </source>
</reference>
<dbReference type="Proteomes" id="UP000192491">
    <property type="component" value="Unassembled WGS sequence"/>
</dbReference>
<feature type="transmembrane region" description="Helical" evidence="1">
    <location>
        <begin position="52"/>
        <end position="76"/>
    </location>
</feature>
<accession>A0A1Y1QBL2</accession>